<dbReference type="InterPro" id="IPR021377">
    <property type="entry name" value="DUF3006"/>
</dbReference>
<comment type="caution">
    <text evidence="1">The sequence shown here is derived from an EMBL/GenBank/DDBJ whole genome shotgun (WGS) entry which is preliminary data.</text>
</comment>
<dbReference type="EMBL" id="JAROCC010000007">
    <property type="protein sequence ID" value="MDN4607903.1"/>
    <property type="molecule type" value="Genomic_DNA"/>
</dbReference>
<organism evidence="1 2">
    <name type="scientific">Sporosarcina highlanderae</name>
    <dbReference type="NCBI Taxonomy" id="3035916"/>
    <lineage>
        <taxon>Bacteria</taxon>
        <taxon>Bacillati</taxon>
        <taxon>Bacillota</taxon>
        <taxon>Bacilli</taxon>
        <taxon>Bacillales</taxon>
        <taxon>Caryophanaceae</taxon>
        <taxon>Sporosarcina</taxon>
    </lineage>
</organism>
<accession>A0ABT8JSW6</accession>
<proteinExistence type="predicted"/>
<keyword evidence="2" id="KW-1185">Reference proteome</keyword>
<dbReference type="RefSeq" id="WP_301243665.1">
    <property type="nucleotide sequence ID" value="NZ_JAROCC010000007.1"/>
</dbReference>
<dbReference type="Proteomes" id="UP001175097">
    <property type="component" value="Unassembled WGS sequence"/>
</dbReference>
<evidence type="ECO:0000313" key="2">
    <source>
        <dbReference type="Proteomes" id="UP001175097"/>
    </source>
</evidence>
<evidence type="ECO:0000313" key="1">
    <source>
        <dbReference type="EMBL" id="MDN4607903.1"/>
    </source>
</evidence>
<dbReference type="Pfam" id="PF11213">
    <property type="entry name" value="DUF3006"/>
    <property type="match status" value="1"/>
</dbReference>
<reference evidence="1" key="1">
    <citation type="submission" date="2023-03" db="EMBL/GenBank/DDBJ databases">
        <title>MT1 and MT2 Draft Genomes of Novel Species.</title>
        <authorList>
            <person name="Venkateswaran K."/>
        </authorList>
    </citation>
    <scope>NUCLEOTIDE SEQUENCE</scope>
    <source>
        <strain evidence="1">F6_3S_P_2</strain>
    </source>
</reference>
<name>A0ABT8JSW6_9BACL</name>
<protein>
    <submittedName>
        <fullName evidence="1">DUF3006 domain-containing protein</fullName>
    </submittedName>
</protein>
<sequence>MAKFTLDRIDNGIYVFLWSEDEGKQLLIPKDTVNHDLREGDIVEITRNGDQYDITLLEEETQDMKDRVSALLEKPKNKK</sequence>
<gene>
    <name evidence="1" type="ORF">P5G49_10525</name>
</gene>